<organism evidence="15 16">
    <name type="scientific">Ruthenibacterium intestinale</name>
    <dbReference type="NCBI Taxonomy" id="3133163"/>
    <lineage>
        <taxon>Bacteria</taxon>
        <taxon>Bacillati</taxon>
        <taxon>Bacillota</taxon>
        <taxon>Clostridia</taxon>
        <taxon>Eubacteriales</taxon>
        <taxon>Oscillospiraceae</taxon>
        <taxon>Ruthenibacterium</taxon>
    </lineage>
</organism>
<evidence type="ECO:0000256" key="10">
    <source>
        <dbReference type="ARBA" id="ARBA00023125"/>
    </source>
</evidence>
<dbReference type="EC" id="3.1.-.-" evidence="13"/>
<dbReference type="HAMAP" id="MF_01480">
    <property type="entry name" value="Cas9"/>
    <property type="match status" value="1"/>
</dbReference>
<keyword evidence="5 13" id="KW-0255">Endonuclease</keyword>
<dbReference type="InterPro" id="IPR033114">
    <property type="entry name" value="HNH_CAS9"/>
</dbReference>
<comment type="function">
    <text evidence="13">CRISPR (clustered regularly interspaced short palindromic repeat) is an adaptive immune system that provides protection against mobile genetic elements (viruses, transposable elements and conjugative plasmids). CRISPR clusters contain spacers, sequences complementary to antecedent mobile elements, and target invading nucleic acids. CRISPR clusters are transcribed and processed into CRISPR RNA (crRNA). In type II CRISPR systems correct processing of pre-crRNA requires a trans-encoded small RNA (tracrRNA), endogenous ribonuclease 3 (rnc) and this protein. The tracrRNA serves as a guide for ribonuclease 3-aided processing of pre-crRNA. Subsequently Cas9/crRNA/tracrRNA endonucleolytically cleaves linear or circular dsDNA target complementary to the spacer; Cas9 is inactive in the absence of the 2 guide RNAs (gRNA). Cas9 recognizes the protospacer adjacent motif (PAM) in the CRISPR repeat sequences to help distinguish self versus nonself, as targets within the bacterial CRISPR locus do not have PAMs. PAM recognition is also required for catalytic activity.</text>
</comment>
<reference evidence="15 16" key="1">
    <citation type="submission" date="2024-03" db="EMBL/GenBank/DDBJ databases">
        <title>Human intestinal bacterial collection.</title>
        <authorList>
            <person name="Pauvert C."/>
            <person name="Hitch T.C.A."/>
            <person name="Clavel T."/>
        </authorList>
    </citation>
    <scope>NUCLEOTIDE SEQUENCE [LARGE SCALE GENOMIC DNA]</scope>
    <source>
        <strain evidence="15 16">CLA-JM-H11</strain>
    </source>
</reference>
<evidence type="ECO:0000256" key="1">
    <source>
        <dbReference type="ARBA" id="ARBA00001946"/>
    </source>
</evidence>
<dbReference type="Pfam" id="PF16593">
    <property type="entry name" value="Cas9-BH"/>
    <property type="match status" value="1"/>
</dbReference>
<name>A0ABV1GIA6_9FIRM</name>
<comment type="similarity">
    <text evidence="2">Belongs to the CRISPR-associated protein Cas9 family. Subtype II-A subfamily.</text>
</comment>
<feature type="active site" description="For RuvC-like nuclease domain" evidence="13">
    <location>
        <position position="11"/>
    </location>
</feature>
<evidence type="ECO:0000256" key="12">
    <source>
        <dbReference type="ARBA" id="ARBA00046380"/>
    </source>
</evidence>
<dbReference type="InterPro" id="IPR028629">
    <property type="entry name" value="Cas9"/>
</dbReference>
<feature type="binding site" evidence="13">
    <location>
        <position position="761"/>
    </location>
    <ligand>
        <name>Mg(2+)</name>
        <dbReference type="ChEBI" id="CHEBI:18420"/>
        <label>2</label>
    </ligand>
</feature>
<keyword evidence="3 13" id="KW-0540">Nuclease</keyword>
<dbReference type="InterPro" id="IPR032240">
    <property type="entry name" value="Cas9_REC"/>
</dbReference>
<sequence>MEEKSYYLGLDIGTESVGWAVTDSQYRLEKRYGKTLWGVRLFESAKTAQERRGYRVARRRIERRRARLQWLQEAFSQEIAKVDPAFFQRLRESKFLEEDKQADLPLGRYTLFADKNYCDKDYHRQYPTIYHLRKALLESDDAFDVRLIYLALHHIFKNRGHFLYGDVSLETITLHAGLERLTRAVEQVCEQQFLCENEQELQDILLSRTLNKARRKKQLAQQFHVEKKDGCSYAVIELLTGAKVSLNSLYGEGTANDEIDKISLEDEFDLYEEKLVERLGDCIELILAVKEIYDWSRLETMLDGEKYLSFAKVKTYQKHESDLKRLKMVLKEHADSKLYREIFHTAGKKLDNYPAYAGKGAANYRCDYDQFRKYLTGKLHSLRDSVPQIDEILEELECGTFLPRPTSKNNGIIPHQLHEMELVRILENAQKYLPFLQQADETGLTLAQRIHQMFCFRVPYYVGPLDSRSPNSWIVRSNEKIYPWNFERVVDLEQCRHNFITRMTAKCSYLGEDVLPKDSLLYTKFMVLNELNNLTINGKEISVQQKQMLYKELFLTGKKVTQTKLRNALQLGKEDRLGGFDNEIKATLAPWKHYDWLLQRPGGFEAAEEIIRHITLFGEDRKLLRSWLHKTYGTMLSAEEERKALAFRASGWGRLSNAFLTKIFHVDKTTGEAFSILDMLWRTNDNLMELLSGKYTFAQAVEAYRRDKFSGSEMTLQNYLDESYASPGIKRAIHQVIEIAGEIEKIMKAPPKRIFVEMAREDGEKGVRTVSRKAQLETLYRKCGEESGELFQQLQSQTEGELRRDKLYLYYTQLGRCMYSGEAIDLERLDSDYDIDHIYPQSKTKDDSLRNRVLVKRQLNAAKSDTYPIAAEIRKQMIPLWAQLRKKELISKEKFDRLTRATGFTAEEQASFIARQLVETRQSSKIVAELLQRKFGKNTEIVYVKAGNVSSFRHDQRLTADGDRMQAGQCKGIHTIQDPLFVKCREINVFHHAKDAYLNIVAGNVYHVKFTRTPANFIRQKDARYSLNRMFDFDVERGGERAWIAGEAGSIAVVRRTMAKNNILLTRRTSEVGGGLFDQLIVPKKQGQTSIKSSDPRMAVEKYGGYNKLTGAYFILVEHTKKKKRVRSLETVFLLHQGLYEQDAQRYCREILDLQQPVILLNKVRIDSLLSFDGFRMHVSGRTNNQISFKNANPLVVDDVWHQYVKNIAKYLERCKSAKADLPITRYDGLTAEQNVQFYQLLLEKLENRLYRIRLETAASTVREQQEKFGTLTVPDQCRILMQLLNLFADNAASADLKLLNGKAGIGILLLSKNLDNYQGHELKLIHQSVTGVFEKQIDLLAEVAQ</sequence>
<protein>
    <recommendedName>
        <fullName evidence="13">CRISPR-associated endonuclease Cas9</fullName>
        <ecNumber evidence="13">3.1.-.-</ecNumber>
    </recommendedName>
</protein>
<keyword evidence="8 13" id="KW-0694">RNA-binding</keyword>
<feature type="binding site" evidence="13">
    <location>
        <position position="11"/>
    </location>
    <ligand>
        <name>Mg(2+)</name>
        <dbReference type="ChEBI" id="CHEBI:18420"/>
        <label>2</label>
    </ligand>
</feature>
<evidence type="ECO:0000256" key="3">
    <source>
        <dbReference type="ARBA" id="ARBA00022722"/>
    </source>
</evidence>
<comment type="caution">
    <text evidence="15">The sequence shown here is derived from an EMBL/GenBank/DDBJ whole genome shotgun (WGS) entry which is preliminary data.</text>
</comment>
<keyword evidence="16" id="KW-1185">Reference proteome</keyword>
<evidence type="ECO:0000256" key="8">
    <source>
        <dbReference type="ARBA" id="ARBA00022884"/>
    </source>
</evidence>
<feature type="domain" description="HNH Cas9-type" evidence="14">
    <location>
        <begin position="760"/>
        <end position="917"/>
    </location>
</feature>
<keyword evidence="9 13" id="KW-0051">Antiviral defense</keyword>
<keyword evidence="10 13" id="KW-0238">DNA-binding</keyword>
<evidence type="ECO:0000313" key="15">
    <source>
        <dbReference type="EMBL" id="MEQ2521585.1"/>
    </source>
</evidence>
<evidence type="ECO:0000256" key="13">
    <source>
        <dbReference type="HAMAP-Rule" id="MF_01480"/>
    </source>
</evidence>
<evidence type="ECO:0000313" key="16">
    <source>
        <dbReference type="Proteomes" id="UP001477672"/>
    </source>
</evidence>
<dbReference type="InterPro" id="IPR032237">
    <property type="entry name" value="Cas9_PI"/>
</dbReference>
<proteinExistence type="inferred from homology"/>
<keyword evidence="6 13" id="KW-0378">Hydrolase</keyword>
<dbReference type="PROSITE" id="PS51749">
    <property type="entry name" value="HNH_CAS9"/>
    <property type="match status" value="1"/>
</dbReference>
<comment type="subunit">
    <text evidence="12 13">Monomer. Binds crRNA and tracrRNA.</text>
</comment>
<dbReference type="EMBL" id="JBBMFA010000111">
    <property type="protein sequence ID" value="MEQ2521585.1"/>
    <property type="molecule type" value="Genomic_DNA"/>
</dbReference>
<feature type="binding site" evidence="13">
    <location>
        <position position="992"/>
    </location>
    <ligand>
        <name>Mg(2+)</name>
        <dbReference type="ChEBI" id="CHEBI:18420"/>
        <label>2</label>
    </ligand>
</feature>
<dbReference type="Gene3D" id="3.30.420.10">
    <property type="entry name" value="Ribonuclease H-like superfamily/Ribonuclease H"/>
    <property type="match status" value="1"/>
</dbReference>
<evidence type="ECO:0000259" key="14">
    <source>
        <dbReference type="PROSITE" id="PS51749"/>
    </source>
</evidence>
<evidence type="ECO:0000256" key="7">
    <source>
        <dbReference type="ARBA" id="ARBA00022842"/>
    </source>
</evidence>
<dbReference type="InterPro" id="IPR032239">
    <property type="entry name" value="Cas9-BH"/>
</dbReference>
<dbReference type="Gene3D" id="1.10.30.50">
    <property type="match status" value="1"/>
</dbReference>
<comment type="similarity">
    <text evidence="13">Belongs to the CRISPR-associated Cas9 family.</text>
</comment>
<dbReference type="InterPro" id="IPR036397">
    <property type="entry name" value="RNaseH_sf"/>
</dbReference>
<keyword evidence="7 13" id="KW-0460">Magnesium</keyword>
<dbReference type="Pfam" id="PF16592">
    <property type="entry name" value="Cas9_REC"/>
    <property type="match status" value="1"/>
</dbReference>
<comment type="domain">
    <text evidence="13">Has 2 endonuclease domains. The discontinuous RuvC-like domain cleaves the target DNA noncomplementary to crRNA while the HNH nuclease domain cleaves the target DNA complementary to crRNA.</text>
</comment>
<evidence type="ECO:0000256" key="5">
    <source>
        <dbReference type="ARBA" id="ARBA00022759"/>
    </source>
</evidence>
<feature type="binding site" evidence="13">
    <location>
        <position position="757"/>
    </location>
    <ligand>
        <name>Mg(2+)</name>
        <dbReference type="ChEBI" id="CHEBI:18420"/>
        <label>1</label>
    </ligand>
</feature>
<dbReference type="Pfam" id="PF16595">
    <property type="entry name" value="Cas9_PI"/>
    <property type="match status" value="1"/>
</dbReference>
<dbReference type="Pfam" id="PF13395">
    <property type="entry name" value="HNH_4"/>
    <property type="match status" value="1"/>
</dbReference>
<accession>A0ABV1GIA6</accession>
<dbReference type="NCBIfam" id="TIGR01865">
    <property type="entry name" value="cas_Csn1"/>
    <property type="match status" value="1"/>
</dbReference>
<dbReference type="GO" id="GO:0004519">
    <property type="term" value="F:endonuclease activity"/>
    <property type="evidence" value="ECO:0007669"/>
    <property type="project" value="UniProtKB-KW"/>
</dbReference>
<feature type="binding site" evidence="13">
    <location>
        <position position="761"/>
    </location>
    <ligand>
        <name>Mg(2+)</name>
        <dbReference type="ChEBI" id="CHEBI:18420"/>
        <label>1</label>
    </ligand>
</feature>
<keyword evidence="4 13" id="KW-0479">Metal-binding</keyword>
<feature type="binding site" evidence="13">
    <location>
        <position position="11"/>
    </location>
    <ligand>
        <name>Mg(2+)</name>
        <dbReference type="ChEBI" id="CHEBI:18420"/>
        <label>1</label>
    </ligand>
</feature>
<dbReference type="Proteomes" id="UP001477672">
    <property type="component" value="Unassembled WGS sequence"/>
</dbReference>
<comment type="cofactor">
    <cofactor evidence="1 13">
        <name>Mg(2+)</name>
        <dbReference type="ChEBI" id="CHEBI:18420"/>
    </cofactor>
</comment>
<feature type="active site" description="Proton acceptor for HNH nuclease domain" evidence="13">
    <location>
        <position position="837"/>
    </location>
</feature>
<dbReference type="InterPro" id="IPR003615">
    <property type="entry name" value="HNH_nuc"/>
</dbReference>
<gene>
    <name evidence="13 15" type="primary">cas9</name>
    <name evidence="15" type="synonym">csn1</name>
    <name evidence="15" type="ORF">WMO24_14285</name>
</gene>
<evidence type="ECO:0000256" key="2">
    <source>
        <dbReference type="ARBA" id="ARBA00005244"/>
    </source>
</evidence>
<keyword evidence="11" id="KW-0464">Manganese</keyword>
<evidence type="ECO:0000256" key="11">
    <source>
        <dbReference type="ARBA" id="ARBA00023211"/>
    </source>
</evidence>
<evidence type="ECO:0000256" key="4">
    <source>
        <dbReference type="ARBA" id="ARBA00022723"/>
    </source>
</evidence>
<dbReference type="RefSeq" id="WP_349217042.1">
    <property type="nucleotide sequence ID" value="NZ_JBBMFA010000111.1"/>
</dbReference>
<evidence type="ECO:0000256" key="6">
    <source>
        <dbReference type="ARBA" id="ARBA00022801"/>
    </source>
</evidence>
<evidence type="ECO:0000256" key="9">
    <source>
        <dbReference type="ARBA" id="ARBA00023118"/>
    </source>
</evidence>